<evidence type="ECO:0000259" key="1">
    <source>
        <dbReference type="Pfam" id="PF02558"/>
    </source>
</evidence>
<dbReference type="OrthoDB" id="4526421at2"/>
<name>A0A0B4XNV8_9GAMM</name>
<sequence length="302" mass="33369">MRPRHILIAGQGATATVFATHLQRAGVQPVLLRRPGSPPHAHALHRLRRRHAPESVTVHLPSVTHLKELPRRPDQFWLCLPSQALLDGWLGEQLQALGNATQVVSWTPDVRDRTRLRQYYAGPILQGMVTFSAFRTPQPFTDLPAGTAWYLPATGAVVQRCPAGRDLARLLRAGGLPALTSRDLPWLAARVNALLTPSAAALEHCDWSLQALRRSAQLGLAARGADEALRISAHYLDHGVGRPLPRGLLLHALTRLLPVFSPMPLAPFLAQHFRKLAPQTRLMLDSWIELGHRHAQPCQALQ</sequence>
<proteinExistence type="predicted"/>
<evidence type="ECO:0000313" key="2">
    <source>
        <dbReference type="EMBL" id="AJD48173.1"/>
    </source>
</evidence>
<organism evidence="2 3">
    <name type="scientific">Isoalcanivorax pacificus W11-5</name>
    <dbReference type="NCBI Taxonomy" id="391936"/>
    <lineage>
        <taxon>Bacteria</taxon>
        <taxon>Pseudomonadati</taxon>
        <taxon>Pseudomonadota</taxon>
        <taxon>Gammaproteobacteria</taxon>
        <taxon>Oceanospirillales</taxon>
        <taxon>Alcanivoracaceae</taxon>
        <taxon>Isoalcanivorax</taxon>
    </lineage>
</organism>
<dbReference type="STRING" id="391936.S7S_08795"/>
<gene>
    <name evidence="2" type="ORF">S7S_08795</name>
</gene>
<dbReference type="Gene3D" id="3.40.50.720">
    <property type="entry name" value="NAD(P)-binding Rossmann-like Domain"/>
    <property type="match status" value="1"/>
</dbReference>
<dbReference type="InterPro" id="IPR013332">
    <property type="entry name" value="KPR_N"/>
</dbReference>
<accession>A0A0B4XNV8</accession>
<evidence type="ECO:0000313" key="3">
    <source>
        <dbReference type="Proteomes" id="UP000006764"/>
    </source>
</evidence>
<dbReference type="HOGENOM" id="CLU_920203_0_0_6"/>
<feature type="domain" description="Ketopantoate reductase N-terminal" evidence="1">
    <location>
        <begin position="6"/>
        <end position="137"/>
    </location>
</feature>
<keyword evidence="3" id="KW-1185">Reference proteome</keyword>
<dbReference type="KEGG" id="apac:S7S_08795"/>
<reference evidence="2 3" key="1">
    <citation type="journal article" date="2012" name="J. Bacteriol.">
        <title>Genome sequence of an alkane-degrading bacterium, Alcanivorax pacificus type strain W11-5, isolated from deep sea sediment.</title>
        <authorList>
            <person name="Lai Q."/>
            <person name="Shao Z."/>
        </authorList>
    </citation>
    <scope>NUCLEOTIDE SEQUENCE [LARGE SCALE GENOMIC DNA]</scope>
    <source>
        <strain evidence="2 3">W11-5</strain>
    </source>
</reference>
<dbReference type="AlphaFoldDB" id="A0A0B4XNV8"/>
<dbReference type="EMBL" id="CP004387">
    <property type="protein sequence ID" value="AJD48173.1"/>
    <property type="molecule type" value="Genomic_DNA"/>
</dbReference>
<dbReference type="Pfam" id="PF02558">
    <property type="entry name" value="ApbA"/>
    <property type="match status" value="1"/>
</dbReference>
<dbReference type="RefSeq" id="WP_008737594.1">
    <property type="nucleotide sequence ID" value="NZ_CP004387.1"/>
</dbReference>
<protein>
    <submittedName>
        <fullName evidence="2">Ketopantoate reductase PanE/ApbA family protein</fullName>
    </submittedName>
</protein>
<dbReference type="Proteomes" id="UP000006764">
    <property type="component" value="Chromosome"/>
</dbReference>